<feature type="transmembrane region" description="Helical" evidence="1">
    <location>
        <begin position="128"/>
        <end position="147"/>
    </location>
</feature>
<gene>
    <name evidence="2" type="ORF">GCM10009811_11340</name>
</gene>
<organism evidence="2 3">
    <name type="scientific">Nostocoides veronense</name>
    <dbReference type="NCBI Taxonomy" id="330836"/>
    <lineage>
        <taxon>Bacteria</taxon>
        <taxon>Bacillati</taxon>
        <taxon>Actinomycetota</taxon>
        <taxon>Actinomycetes</taxon>
        <taxon>Micrococcales</taxon>
        <taxon>Intrasporangiaceae</taxon>
        <taxon>Nostocoides</taxon>
    </lineage>
</organism>
<comment type="caution">
    <text evidence="2">The sequence shown here is derived from an EMBL/GenBank/DDBJ whole genome shotgun (WGS) entry which is preliminary data.</text>
</comment>
<keyword evidence="3" id="KW-1185">Reference proteome</keyword>
<feature type="transmembrane region" description="Helical" evidence="1">
    <location>
        <begin position="180"/>
        <end position="200"/>
    </location>
</feature>
<dbReference type="RefSeq" id="WP_344082395.1">
    <property type="nucleotide sequence ID" value="NZ_BAAAPO010000018.1"/>
</dbReference>
<protein>
    <submittedName>
        <fullName evidence="2">Uncharacterized protein</fullName>
    </submittedName>
</protein>
<reference evidence="3" key="1">
    <citation type="journal article" date="2019" name="Int. J. Syst. Evol. Microbiol.">
        <title>The Global Catalogue of Microorganisms (GCM) 10K type strain sequencing project: providing services to taxonomists for standard genome sequencing and annotation.</title>
        <authorList>
            <consortium name="The Broad Institute Genomics Platform"/>
            <consortium name="The Broad Institute Genome Sequencing Center for Infectious Disease"/>
            <person name="Wu L."/>
            <person name="Ma J."/>
        </authorList>
    </citation>
    <scope>NUCLEOTIDE SEQUENCE [LARGE SCALE GENOMIC DNA]</scope>
    <source>
        <strain evidence="3">JCM 15592</strain>
    </source>
</reference>
<keyword evidence="1" id="KW-0472">Membrane</keyword>
<dbReference type="Proteomes" id="UP001499938">
    <property type="component" value="Unassembled WGS sequence"/>
</dbReference>
<keyword evidence="1" id="KW-0812">Transmembrane</keyword>
<feature type="transmembrane region" description="Helical" evidence="1">
    <location>
        <begin position="154"/>
        <end position="174"/>
    </location>
</feature>
<evidence type="ECO:0000313" key="3">
    <source>
        <dbReference type="Proteomes" id="UP001499938"/>
    </source>
</evidence>
<dbReference type="EMBL" id="BAAAPO010000018">
    <property type="protein sequence ID" value="GAA1788047.1"/>
    <property type="molecule type" value="Genomic_DNA"/>
</dbReference>
<accession>A0ABP4XQ71</accession>
<sequence>MSEDFDPAEALALLQVQEDRVRVAFDTRLHEQLGAWGVALLVGLGGIWLQVRGQEPYVGPGAASGILFSVLLAAAAAVTAWRTQQATAGIAGASSWQGGLYGAGWALGFVGYFAILGAIARADAPPPAIGVFATCGPLLITGLMYLFGAALWGVRPMAALGAWLVLVASGAGFAGPVGAVLVGAVLGGGGLLVAASWLLMARRRAMT</sequence>
<feature type="transmembrane region" description="Helical" evidence="1">
    <location>
        <begin position="33"/>
        <end position="51"/>
    </location>
</feature>
<evidence type="ECO:0000256" key="1">
    <source>
        <dbReference type="SAM" id="Phobius"/>
    </source>
</evidence>
<evidence type="ECO:0000313" key="2">
    <source>
        <dbReference type="EMBL" id="GAA1788047.1"/>
    </source>
</evidence>
<keyword evidence="1" id="KW-1133">Transmembrane helix</keyword>
<feature type="transmembrane region" description="Helical" evidence="1">
    <location>
        <begin position="57"/>
        <end position="78"/>
    </location>
</feature>
<feature type="transmembrane region" description="Helical" evidence="1">
    <location>
        <begin position="99"/>
        <end position="122"/>
    </location>
</feature>
<name>A0ABP4XQ71_9MICO</name>
<proteinExistence type="predicted"/>